<protein>
    <submittedName>
        <fullName evidence="1">Uncharacterized protein</fullName>
    </submittedName>
</protein>
<sequence>MKYYVGAGYTYQDGLIDHVKDKLEKYSVNTKLQINAKKWLKINFNNNLSISSVVRPMAKQTFFYGTIANQFPTQTTVLPVDGEYNIPSWNMMMF</sequence>
<organism evidence="1">
    <name type="scientific">gut metagenome</name>
    <dbReference type="NCBI Taxonomy" id="749906"/>
    <lineage>
        <taxon>unclassified sequences</taxon>
        <taxon>metagenomes</taxon>
        <taxon>organismal metagenomes</taxon>
    </lineage>
</organism>
<comment type="caution">
    <text evidence="1">The sequence shown here is derived from an EMBL/GenBank/DDBJ whole genome shotgun (WGS) entry which is preliminary data.</text>
</comment>
<reference evidence="1" key="1">
    <citation type="journal article" date="2012" name="PLoS ONE">
        <title>Gene sets for utilization of primary and secondary nutrition supplies in the distal gut of endangered iberian lynx.</title>
        <authorList>
            <person name="Alcaide M."/>
            <person name="Messina E."/>
            <person name="Richter M."/>
            <person name="Bargiela R."/>
            <person name="Peplies J."/>
            <person name="Huws S.A."/>
            <person name="Newbold C.J."/>
            <person name="Golyshin P.N."/>
            <person name="Simon M.A."/>
            <person name="Lopez G."/>
            <person name="Yakimov M.M."/>
            <person name="Ferrer M."/>
        </authorList>
    </citation>
    <scope>NUCLEOTIDE SEQUENCE</scope>
</reference>
<gene>
    <name evidence="1" type="ORF">EVA_17940</name>
</gene>
<name>J9FWK8_9ZZZZ</name>
<evidence type="ECO:0000313" key="1">
    <source>
        <dbReference type="EMBL" id="EJW93952.1"/>
    </source>
</evidence>
<dbReference type="EMBL" id="AMCI01006668">
    <property type="protein sequence ID" value="EJW93952.1"/>
    <property type="molecule type" value="Genomic_DNA"/>
</dbReference>
<accession>J9FWK8</accession>
<proteinExistence type="predicted"/>
<dbReference type="AlphaFoldDB" id="J9FWK8"/>
<dbReference type="SUPFAM" id="SSF56935">
    <property type="entry name" value="Porins"/>
    <property type="match status" value="1"/>
</dbReference>